<dbReference type="AlphaFoldDB" id="A0A087TE31"/>
<name>A0A087TE31_STEMI</name>
<dbReference type="Proteomes" id="UP000054359">
    <property type="component" value="Unassembled WGS sequence"/>
</dbReference>
<feature type="compositionally biased region" description="Basic residues" evidence="1">
    <location>
        <begin position="68"/>
        <end position="81"/>
    </location>
</feature>
<evidence type="ECO:0000256" key="1">
    <source>
        <dbReference type="SAM" id="MobiDB-lite"/>
    </source>
</evidence>
<accession>A0A087TE31</accession>
<dbReference type="EMBL" id="KK114807">
    <property type="protein sequence ID" value="KFM63370.1"/>
    <property type="molecule type" value="Genomic_DNA"/>
</dbReference>
<organism evidence="2 3">
    <name type="scientific">Stegodyphus mimosarum</name>
    <name type="common">African social velvet spider</name>
    <dbReference type="NCBI Taxonomy" id="407821"/>
    <lineage>
        <taxon>Eukaryota</taxon>
        <taxon>Metazoa</taxon>
        <taxon>Ecdysozoa</taxon>
        <taxon>Arthropoda</taxon>
        <taxon>Chelicerata</taxon>
        <taxon>Arachnida</taxon>
        <taxon>Araneae</taxon>
        <taxon>Araneomorphae</taxon>
        <taxon>Entelegynae</taxon>
        <taxon>Eresoidea</taxon>
        <taxon>Eresidae</taxon>
        <taxon>Stegodyphus</taxon>
    </lineage>
</organism>
<dbReference type="OrthoDB" id="6430407at2759"/>
<gene>
    <name evidence="2" type="ORF">X975_09896</name>
</gene>
<evidence type="ECO:0000313" key="3">
    <source>
        <dbReference type="Proteomes" id="UP000054359"/>
    </source>
</evidence>
<keyword evidence="3" id="KW-1185">Reference proteome</keyword>
<protein>
    <submittedName>
        <fullName evidence="2">Uncharacterized protein</fullName>
    </submittedName>
</protein>
<feature type="region of interest" description="Disordered" evidence="1">
    <location>
        <begin position="48"/>
        <end position="93"/>
    </location>
</feature>
<evidence type="ECO:0000313" key="2">
    <source>
        <dbReference type="EMBL" id="KFM63370.1"/>
    </source>
</evidence>
<feature type="non-terminal residue" evidence="2">
    <location>
        <position position="161"/>
    </location>
</feature>
<sequence>MENRIDVLENEVGQTEENVSSVKEQIEERVSAVEQQVDDRVSAVAKEVERRQGMRRPIALKKDGIQTRNRKISSRTRKRKCQSPSDDRSYASRDYMNYSSVQQMAPIASYMDHENLPGHNSYVAHTSSASSSSNCNNSFSHIQHSSYGFPPYPQTMVGSLT</sequence>
<reference evidence="2 3" key="1">
    <citation type="submission" date="2013-11" db="EMBL/GenBank/DDBJ databases">
        <title>Genome sequencing of Stegodyphus mimosarum.</title>
        <authorList>
            <person name="Bechsgaard J."/>
        </authorList>
    </citation>
    <scope>NUCLEOTIDE SEQUENCE [LARGE SCALE GENOMIC DNA]</scope>
</reference>
<proteinExistence type="predicted"/>